<organism evidence="3 4">
    <name type="scientific">Blyttiomyces helicus</name>
    <dbReference type="NCBI Taxonomy" id="388810"/>
    <lineage>
        <taxon>Eukaryota</taxon>
        <taxon>Fungi</taxon>
        <taxon>Fungi incertae sedis</taxon>
        <taxon>Chytridiomycota</taxon>
        <taxon>Chytridiomycota incertae sedis</taxon>
        <taxon>Chytridiomycetes</taxon>
        <taxon>Chytridiomycetes incertae sedis</taxon>
        <taxon>Blyttiomyces</taxon>
    </lineage>
</organism>
<reference evidence="4" key="1">
    <citation type="journal article" date="2018" name="Nat. Microbiol.">
        <title>Leveraging single-cell genomics to expand the fungal tree of life.</title>
        <authorList>
            <person name="Ahrendt S.R."/>
            <person name="Quandt C.A."/>
            <person name="Ciobanu D."/>
            <person name="Clum A."/>
            <person name="Salamov A."/>
            <person name="Andreopoulos B."/>
            <person name="Cheng J.F."/>
            <person name="Woyke T."/>
            <person name="Pelin A."/>
            <person name="Henrissat B."/>
            <person name="Reynolds N.K."/>
            <person name="Benny G.L."/>
            <person name="Smith M.E."/>
            <person name="James T.Y."/>
            <person name="Grigoriev I.V."/>
        </authorList>
    </citation>
    <scope>NUCLEOTIDE SEQUENCE [LARGE SCALE GENOMIC DNA]</scope>
</reference>
<keyword evidence="2" id="KW-0862">Zinc</keyword>
<keyword evidence="4" id="KW-1185">Reference proteome</keyword>
<dbReference type="GO" id="GO:0048205">
    <property type="term" value="P:COPI coating of Golgi vesicle"/>
    <property type="evidence" value="ECO:0007669"/>
    <property type="project" value="TreeGrafter"/>
</dbReference>
<proteinExistence type="predicted"/>
<accession>A0A4P9W8Y9</accession>
<keyword evidence="1" id="KW-0479">Metal-binding</keyword>
<sequence>MGMGKMGFGYDPAAATAKQGGAAANNDGEAAKRFGTAKAISSDQYFQRGQYDEHENAQARERLSTFAGKSGFGSAEYYGRDESGPSRSSGGAADLGSVSEAARDFASKFVGQAADDFSSIKKVVAAGSTKLGEMLQDMQVRFEN</sequence>
<protein>
    <submittedName>
        <fullName evidence="3">Uncharacterized protein</fullName>
    </submittedName>
</protein>
<dbReference type="AlphaFoldDB" id="A0A4P9W8Y9"/>
<dbReference type="OrthoDB" id="983479at2759"/>
<dbReference type="Proteomes" id="UP000269721">
    <property type="component" value="Unassembled WGS sequence"/>
</dbReference>
<dbReference type="PANTHER" id="PTHR45686:SF4">
    <property type="entry name" value="ADP-RIBOSYLATION FACTOR GTPASE ACTIVATING PROTEIN 3, ISOFORM H"/>
    <property type="match status" value="1"/>
</dbReference>
<gene>
    <name evidence="3" type="ORF">BDK51DRAFT_16236</name>
</gene>
<evidence type="ECO:0000256" key="2">
    <source>
        <dbReference type="ARBA" id="ARBA00022833"/>
    </source>
</evidence>
<dbReference type="GO" id="GO:0046872">
    <property type="term" value="F:metal ion binding"/>
    <property type="evidence" value="ECO:0007669"/>
    <property type="project" value="UniProtKB-KW"/>
</dbReference>
<dbReference type="GO" id="GO:0000139">
    <property type="term" value="C:Golgi membrane"/>
    <property type="evidence" value="ECO:0007669"/>
    <property type="project" value="GOC"/>
</dbReference>
<name>A0A4P9W8Y9_9FUNG</name>
<evidence type="ECO:0000256" key="1">
    <source>
        <dbReference type="ARBA" id="ARBA00022723"/>
    </source>
</evidence>
<dbReference type="EMBL" id="KZ998027">
    <property type="protein sequence ID" value="RKO86646.1"/>
    <property type="molecule type" value="Genomic_DNA"/>
</dbReference>
<evidence type="ECO:0000313" key="3">
    <source>
        <dbReference type="EMBL" id="RKO86646.1"/>
    </source>
</evidence>
<evidence type="ECO:0000313" key="4">
    <source>
        <dbReference type="Proteomes" id="UP000269721"/>
    </source>
</evidence>
<dbReference type="PANTHER" id="PTHR45686">
    <property type="entry name" value="ADP-RIBOSYLATION FACTOR GTPASE ACTIVATING PROTEIN 3, ISOFORM H-RELATED"/>
    <property type="match status" value="1"/>
</dbReference>